<sequence>MNVAYDLSKVFEENPIERLDQSRLRWITPRKYPEIVRAIDRCGEASAKVQKLRKPVTSYDKILDSPDLHVLYIFWEQNGAFSKIIGYLKISKRKLYLRNVEGCQFIVEPICVLDFFVFEEFQRKGFGKALFDRMLEKEQVTPEKLAFDKPTLPLLNFLDKHYNLTNPVWQATSFAVFPEFFRELAPEVTKESNFERKKQGSRPMESMVSNPRVPFQQRPDMAGNLIHGRGPAPTRVEAGPDTPRGRKNTRDFGHSNIFD</sequence>
<accession>A0AC34RHD1</accession>
<protein>
    <submittedName>
        <fullName evidence="2">Alpha-tubulin N-acetyltransferase</fullName>
    </submittedName>
</protein>
<name>A0AC34RHD1_9BILA</name>
<reference evidence="2" key="1">
    <citation type="submission" date="2022-11" db="UniProtKB">
        <authorList>
            <consortium name="WormBaseParasite"/>
        </authorList>
    </citation>
    <scope>IDENTIFICATION</scope>
</reference>
<dbReference type="WBParaSite" id="JU765_v2.g6973.t1">
    <property type="protein sequence ID" value="JU765_v2.g6973.t1"/>
    <property type="gene ID" value="JU765_v2.g6973"/>
</dbReference>
<evidence type="ECO:0000313" key="2">
    <source>
        <dbReference type="WBParaSite" id="JU765_v2.g6973.t1"/>
    </source>
</evidence>
<evidence type="ECO:0000313" key="1">
    <source>
        <dbReference type="Proteomes" id="UP000887576"/>
    </source>
</evidence>
<proteinExistence type="predicted"/>
<dbReference type="Proteomes" id="UP000887576">
    <property type="component" value="Unplaced"/>
</dbReference>
<organism evidence="1 2">
    <name type="scientific">Panagrolaimus sp. JU765</name>
    <dbReference type="NCBI Taxonomy" id="591449"/>
    <lineage>
        <taxon>Eukaryota</taxon>
        <taxon>Metazoa</taxon>
        <taxon>Ecdysozoa</taxon>
        <taxon>Nematoda</taxon>
        <taxon>Chromadorea</taxon>
        <taxon>Rhabditida</taxon>
        <taxon>Tylenchina</taxon>
        <taxon>Panagrolaimomorpha</taxon>
        <taxon>Panagrolaimoidea</taxon>
        <taxon>Panagrolaimidae</taxon>
        <taxon>Panagrolaimus</taxon>
    </lineage>
</organism>